<gene>
    <name evidence="2" type="ORF">BJ971_007118</name>
</gene>
<dbReference type="RefSeq" id="WP_307837419.1">
    <property type="nucleotide sequence ID" value="NZ_BOMK01000056.1"/>
</dbReference>
<evidence type="ECO:0008006" key="4">
    <source>
        <dbReference type="Google" id="ProtNLM"/>
    </source>
</evidence>
<keyword evidence="1" id="KW-0812">Transmembrane</keyword>
<evidence type="ECO:0000313" key="2">
    <source>
        <dbReference type="EMBL" id="MBB4766562.1"/>
    </source>
</evidence>
<feature type="transmembrane region" description="Helical" evidence="1">
    <location>
        <begin position="44"/>
        <end position="68"/>
    </location>
</feature>
<evidence type="ECO:0000313" key="3">
    <source>
        <dbReference type="Proteomes" id="UP000578112"/>
    </source>
</evidence>
<proteinExistence type="predicted"/>
<dbReference type="AlphaFoldDB" id="A0A7W7I528"/>
<dbReference type="Proteomes" id="UP000578112">
    <property type="component" value="Unassembled WGS sequence"/>
</dbReference>
<feature type="transmembrane region" description="Helical" evidence="1">
    <location>
        <begin position="120"/>
        <end position="145"/>
    </location>
</feature>
<keyword evidence="3" id="KW-1185">Reference proteome</keyword>
<sequence length="148" mass="14822">MPAQAHGVMPPKSNELWTPERVEAVPGTGFGLVQLRVTPITSGLAVGALMAGIASILVSTLVLCFGIAGSSEGWGGWVAGAFALLSVLFGGGAIAVGLVSRRQIRRSGAEGRVRFTGNGVAVAGVWCGGAGLGIAVLTLLLVVVLQSS</sequence>
<name>A0A7W7I528_9ACTN</name>
<evidence type="ECO:0000256" key="1">
    <source>
        <dbReference type="SAM" id="Phobius"/>
    </source>
</evidence>
<comment type="caution">
    <text evidence="2">The sequence shown here is derived from an EMBL/GenBank/DDBJ whole genome shotgun (WGS) entry which is preliminary data.</text>
</comment>
<reference evidence="2 3" key="1">
    <citation type="submission" date="2020-08" db="EMBL/GenBank/DDBJ databases">
        <title>Sequencing the genomes of 1000 actinobacteria strains.</title>
        <authorList>
            <person name="Klenk H.-P."/>
        </authorList>
    </citation>
    <scope>NUCLEOTIDE SEQUENCE [LARGE SCALE GENOMIC DNA]</scope>
    <source>
        <strain evidence="2 3">DSM 43149</strain>
    </source>
</reference>
<organism evidence="2 3">
    <name type="scientific">Actinoplanes digitatis</name>
    <dbReference type="NCBI Taxonomy" id="1868"/>
    <lineage>
        <taxon>Bacteria</taxon>
        <taxon>Bacillati</taxon>
        <taxon>Actinomycetota</taxon>
        <taxon>Actinomycetes</taxon>
        <taxon>Micromonosporales</taxon>
        <taxon>Micromonosporaceae</taxon>
        <taxon>Actinoplanes</taxon>
    </lineage>
</organism>
<dbReference type="EMBL" id="JACHNH010000001">
    <property type="protein sequence ID" value="MBB4766562.1"/>
    <property type="molecule type" value="Genomic_DNA"/>
</dbReference>
<protein>
    <recommendedName>
        <fullName evidence="4">DUF4190 domain-containing protein</fullName>
    </recommendedName>
</protein>
<keyword evidence="1" id="KW-1133">Transmembrane helix</keyword>
<keyword evidence="1" id="KW-0472">Membrane</keyword>
<accession>A0A7W7I528</accession>
<feature type="transmembrane region" description="Helical" evidence="1">
    <location>
        <begin position="74"/>
        <end position="99"/>
    </location>
</feature>